<dbReference type="AlphaFoldDB" id="A0A143BKZ4"/>
<feature type="transmembrane region" description="Helical" evidence="1">
    <location>
        <begin position="221"/>
        <end position="243"/>
    </location>
</feature>
<feature type="transmembrane region" description="Helical" evidence="1">
    <location>
        <begin position="20"/>
        <end position="39"/>
    </location>
</feature>
<organism evidence="2 3">
    <name type="scientific">Gemmatimonas phototrophica</name>
    <dbReference type="NCBI Taxonomy" id="1379270"/>
    <lineage>
        <taxon>Bacteria</taxon>
        <taxon>Pseudomonadati</taxon>
        <taxon>Gemmatimonadota</taxon>
        <taxon>Gemmatimonadia</taxon>
        <taxon>Gemmatimonadales</taxon>
        <taxon>Gemmatimonadaceae</taxon>
        <taxon>Gemmatimonas</taxon>
    </lineage>
</organism>
<sequence>MTFTQQVQHVVRFDLRRTAIWWMLYLALLAITPFAMFGQPLYHSLPALSRMFLPLLTWCVGMGLAVIVVQADSPLSPTAFWKGKPLEERAFGTAKLVVLGLIVLAATITAVIVWRAMDMPPRLIVPTLRQAVPAYLIPVLFTAIFGAVTRSLARALLLSVGFLMLMFLLVPAVFLSTGMPNAAVGLTTSAWTNASGSVLLCSSLALVFLYSWRRVNHVRPIWLVATALLLGTVATVSQFFAVLSGTRSPSIAYAGRTLVRVTADAPASMTESVRFDSIPQGQKVGGRVPFTITEARGDRRYELQQLRLTPFDGRGIGGPSITLTTTPLAVSPEALTMPATAGWSTDEPMATSLTPDRGLIYGDWRVSETLDTVRSISLEGVVVRYRAERIKVVPFALGPVYGDSAVSIQLTEGRNGLLELAWTSFYNAPDRNGLAGGTSPLYREFAFAVIDSGQQTVRLLGSSNEYGATEWMVLPGAFRWVTSNQLDYQPALRAMLGARGSHNASLAVYRWVEDGRRRVRQITGVDDWPRRPPRREVRRALGTGAP</sequence>
<reference evidence="2 3" key="1">
    <citation type="journal article" date="2014" name="Proc. Natl. Acad. Sci. U.S.A.">
        <title>Functional type 2 photosynthetic reaction centers found in the rare bacterial phylum Gemmatimonadetes.</title>
        <authorList>
            <person name="Zeng Y."/>
            <person name="Feng F."/>
            <person name="Medova H."/>
            <person name="Dean J."/>
            <person name="Koblizek M."/>
        </authorList>
    </citation>
    <scope>NUCLEOTIDE SEQUENCE [LARGE SCALE GENOMIC DNA]</scope>
    <source>
        <strain evidence="2 3">AP64</strain>
    </source>
</reference>
<keyword evidence="1" id="KW-1133">Transmembrane helix</keyword>
<feature type="transmembrane region" description="Helical" evidence="1">
    <location>
        <begin position="132"/>
        <end position="148"/>
    </location>
</feature>
<keyword evidence="1" id="KW-0472">Membrane</keyword>
<evidence type="ECO:0000313" key="2">
    <source>
        <dbReference type="EMBL" id="AMW05709.1"/>
    </source>
</evidence>
<dbReference type="EMBL" id="CP011454">
    <property type="protein sequence ID" value="AMW05709.1"/>
    <property type="molecule type" value="Genomic_DNA"/>
</dbReference>
<protein>
    <submittedName>
        <fullName evidence="2">Uncharacterized protein</fullName>
    </submittedName>
</protein>
<evidence type="ECO:0000256" key="1">
    <source>
        <dbReference type="SAM" id="Phobius"/>
    </source>
</evidence>
<gene>
    <name evidence="2" type="ORF">GEMMAAP_14685</name>
</gene>
<keyword evidence="3" id="KW-1185">Reference proteome</keyword>
<name>A0A143BKZ4_9BACT</name>
<feature type="transmembrane region" description="Helical" evidence="1">
    <location>
        <begin position="155"/>
        <end position="174"/>
    </location>
</feature>
<reference evidence="2 3" key="2">
    <citation type="journal article" date="2016" name="Environ. Microbiol. Rep.">
        <title>Metagenomic evidence for the presence of phototrophic Gemmatimonadetes bacteria in diverse environments.</title>
        <authorList>
            <person name="Zeng Y."/>
            <person name="Baumbach J."/>
            <person name="Barbosa E.G."/>
            <person name="Azevedo V."/>
            <person name="Zhang C."/>
            <person name="Koblizek M."/>
        </authorList>
    </citation>
    <scope>NUCLEOTIDE SEQUENCE [LARGE SCALE GENOMIC DNA]</scope>
    <source>
        <strain evidence="2 3">AP64</strain>
    </source>
</reference>
<feature type="transmembrane region" description="Helical" evidence="1">
    <location>
        <begin position="194"/>
        <end position="212"/>
    </location>
</feature>
<feature type="transmembrane region" description="Helical" evidence="1">
    <location>
        <begin position="90"/>
        <end position="112"/>
    </location>
</feature>
<keyword evidence="1" id="KW-0812">Transmembrane</keyword>
<feature type="transmembrane region" description="Helical" evidence="1">
    <location>
        <begin position="51"/>
        <end position="69"/>
    </location>
</feature>
<dbReference type="KEGG" id="gph:GEMMAAP_14685"/>
<dbReference type="Proteomes" id="UP000076404">
    <property type="component" value="Chromosome"/>
</dbReference>
<dbReference type="RefSeq" id="WP_026848577.1">
    <property type="nucleotide sequence ID" value="NZ_CP011454.1"/>
</dbReference>
<proteinExistence type="predicted"/>
<evidence type="ECO:0000313" key="3">
    <source>
        <dbReference type="Proteomes" id="UP000076404"/>
    </source>
</evidence>
<accession>A0A143BKZ4</accession>